<comment type="caution">
    <text evidence="2">The sequence shown here is derived from an EMBL/GenBank/DDBJ whole genome shotgun (WGS) entry which is preliminary data.</text>
</comment>
<dbReference type="InterPro" id="IPR000835">
    <property type="entry name" value="HTH_MarR-typ"/>
</dbReference>
<dbReference type="InterPro" id="IPR039422">
    <property type="entry name" value="MarR/SlyA-like"/>
</dbReference>
<dbReference type="PANTHER" id="PTHR33164">
    <property type="entry name" value="TRANSCRIPTIONAL REGULATOR, MARR FAMILY"/>
    <property type="match status" value="1"/>
</dbReference>
<dbReference type="Proteomes" id="UP000256913">
    <property type="component" value="Unassembled WGS sequence"/>
</dbReference>
<dbReference type="Gene3D" id="1.10.10.10">
    <property type="entry name" value="Winged helix-like DNA-binding domain superfamily/Winged helix DNA-binding domain"/>
    <property type="match status" value="1"/>
</dbReference>
<dbReference type="EMBL" id="QUMQ01000001">
    <property type="protein sequence ID" value="REG00205.1"/>
    <property type="molecule type" value="Genomic_DNA"/>
</dbReference>
<dbReference type="InterPro" id="IPR036388">
    <property type="entry name" value="WH-like_DNA-bd_sf"/>
</dbReference>
<proteinExistence type="predicted"/>
<dbReference type="SMART" id="SM00347">
    <property type="entry name" value="HTH_MARR"/>
    <property type="match status" value="1"/>
</dbReference>
<keyword evidence="3" id="KW-1185">Reference proteome</keyword>
<dbReference type="Pfam" id="PF12802">
    <property type="entry name" value="MarR_2"/>
    <property type="match status" value="1"/>
</dbReference>
<keyword evidence="2" id="KW-0238">DNA-binding</keyword>
<dbReference type="RefSeq" id="WP_116071569.1">
    <property type="nucleotide sequence ID" value="NZ_BONB01000003.1"/>
</dbReference>
<feature type="domain" description="HTH marR-type" evidence="1">
    <location>
        <begin position="11"/>
        <end position="142"/>
    </location>
</feature>
<gene>
    <name evidence="2" type="ORF">DFJ67_6256</name>
</gene>
<accession>A0A3D9ZUC5</accession>
<organism evidence="2 3">
    <name type="scientific">Asanoa ferruginea</name>
    <dbReference type="NCBI Taxonomy" id="53367"/>
    <lineage>
        <taxon>Bacteria</taxon>
        <taxon>Bacillati</taxon>
        <taxon>Actinomycetota</taxon>
        <taxon>Actinomycetes</taxon>
        <taxon>Micromonosporales</taxon>
        <taxon>Micromonosporaceae</taxon>
        <taxon>Asanoa</taxon>
    </lineage>
</organism>
<dbReference type="InterPro" id="IPR036390">
    <property type="entry name" value="WH_DNA-bd_sf"/>
</dbReference>
<dbReference type="AlphaFoldDB" id="A0A3D9ZUC5"/>
<dbReference type="GO" id="GO:0003700">
    <property type="term" value="F:DNA-binding transcription factor activity"/>
    <property type="evidence" value="ECO:0007669"/>
    <property type="project" value="InterPro"/>
</dbReference>
<dbReference type="GO" id="GO:0006950">
    <property type="term" value="P:response to stress"/>
    <property type="evidence" value="ECO:0007669"/>
    <property type="project" value="TreeGrafter"/>
</dbReference>
<reference evidence="2 3" key="1">
    <citation type="submission" date="2018-08" db="EMBL/GenBank/DDBJ databases">
        <title>Sequencing the genomes of 1000 actinobacteria strains.</title>
        <authorList>
            <person name="Klenk H.-P."/>
        </authorList>
    </citation>
    <scope>NUCLEOTIDE SEQUENCE [LARGE SCALE GENOMIC DNA]</scope>
    <source>
        <strain evidence="2 3">DSM 44099</strain>
    </source>
</reference>
<dbReference type="PROSITE" id="PS50995">
    <property type="entry name" value="HTH_MARR_2"/>
    <property type="match status" value="1"/>
</dbReference>
<protein>
    <submittedName>
        <fullName evidence="2">DNA-binding MarR family transcriptional regulator</fullName>
    </submittedName>
</protein>
<dbReference type="OrthoDB" id="5511415at2"/>
<dbReference type="PANTHER" id="PTHR33164:SF43">
    <property type="entry name" value="HTH-TYPE TRANSCRIPTIONAL REPRESSOR YETL"/>
    <property type="match status" value="1"/>
</dbReference>
<name>A0A3D9ZUC5_9ACTN</name>
<evidence type="ECO:0000259" key="1">
    <source>
        <dbReference type="PROSITE" id="PS50995"/>
    </source>
</evidence>
<evidence type="ECO:0000313" key="3">
    <source>
        <dbReference type="Proteomes" id="UP000256913"/>
    </source>
</evidence>
<dbReference type="GO" id="GO:0003677">
    <property type="term" value="F:DNA binding"/>
    <property type="evidence" value="ECO:0007669"/>
    <property type="project" value="UniProtKB-KW"/>
</dbReference>
<dbReference type="SUPFAM" id="SSF46785">
    <property type="entry name" value="Winged helix' DNA-binding domain"/>
    <property type="match status" value="1"/>
</dbReference>
<evidence type="ECO:0000313" key="2">
    <source>
        <dbReference type="EMBL" id="REG00205.1"/>
    </source>
</evidence>
<sequence length="156" mass="16203">MPAEPQPGDAVTRLVDAVIAVSGGFTAQGDALVADLGLTAARWLLLGALQDAPATIAAVARRRGLRRQSAREGMERLEHAGLVARSPNPGDARAPLFTLTGAGLAALAEIEPRRAAWARDLEQTLDPAALATTLTLLASLRESLVTPARPQTRTGG</sequence>